<reference evidence="2 3" key="1">
    <citation type="submission" date="2020-08" db="EMBL/GenBank/DDBJ databases">
        <title>Cohnella phylogeny.</title>
        <authorList>
            <person name="Dunlap C."/>
        </authorList>
    </citation>
    <scope>NUCLEOTIDE SEQUENCE [LARGE SCALE GENOMIC DNA]</scope>
    <source>
        <strain evidence="2 3">CBP 2801</strain>
    </source>
</reference>
<gene>
    <name evidence="2" type="ORF">H7C18_19270</name>
</gene>
<proteinExistence type="predicted"/>
<keyword evidence="3" id="KW-1185">Reference proteome</keyword>
<dbReference type="CDD" id="cd10931">
    <property type="entry name" value="CE4_u7"/>
    <property type="match status" value="1"/>
</dbReference>
<sequence length="458" mass="53468">MLIVRSPANRRPEREYIYKVMLEQFLGVPYSVVFEQRDGIEIRLSGDDSRLLRVEDLFLRTDESGWLRPQSLPATPLRRFDHPRLGAVPAIFGRPTEGGAYFERRTGEIVCRLDVFGSAFFMLTRYEECVPAKRDAIDRFPAAGSLAYREGFLHRPIVNEYLELLWECIAELWPGLPRKPRQSSITLSHDVDWPFYTFGKNRARMLKDALADAVKRQDFQSAYWKTRAFWLTRNGDLSGDPFNTFHWIMENSEKAGMRSAFYFITEETVRGKDGNYSIADREIERLMREIHSRGHEIGLHPSFDTYTSPERIKRQFETLLESASKNGIRQERWGGRQHFLRWKAPDTWQHWEDAGLSYDSTLGYEDTPGFRCGVCYEYPVFNLRARKTLRLQERPLVVMEQAVFQSGSGPVRPSEQLAAIDALNRQCKRYGGNFSLLWHNSQFVRKEQRLLYTECLSL</sequence>
<organism evidence="2 3">
    <name type="scientific">Cohnella zeiphila</name>
    <dbReference type="NCBI Taxonomy" id="2761120"/>
    <lineage>
        <taxon>Bacteria</taxon>
        <taxon>Bacillati</taxon>
        <taxon>Bacillota</taxon>
        <taxon>Bacilli</taxon>
        <taxon>Bacillales</taxon>
        <taxon>Paenibacillaceae</taxon>
        <taxon>Cohnella</taxon>
    </lineage>
</organism>
<comment type="caution">
    <text evidence="2">The sequence shown here is derived from an EMBL/GenBank/DDBJ whole genome shotgun (WGS) entry which is preliminary data.</text>
</comment>
<dbReference type="Proteomes" id="UP000564644">
    <property type="component" value="Unassembled WGS sequence"/>
</dbReference>
<evidence type="ECO:0000259" key="1">
    <source>
        <dbReference type="Pfam" id="PF23019"/>
    </source>
</evidence>
<accession>A0A7X0SN54</accession>
<feature type="domain" description="DUF7033" evidence="1">
    <location>
        <begin position="112"/>
        <end position="196"/>
    </location>
</feature>
<evidence type="ECO:0000313" key="2">
    <source>
        <dbReference type="EMBL" id="MBB6733062.1"/>
    </source>
</evidence>
<dbReference type="AlphaFoldDB" id="A0A7X0SN54"/>
<dbReference type="RefSeq" id="WP_185130721.1">
    <property type="nucleotide sequence ID" value="NZ_JACJVO010000024.1"/>
</dbReference>
<dbReference type="InterPro" id="IPR011330">
    <property type="entry name" value="Glyco_hydro/deAcase_b/a-brl"/>
</dbReference>
<dbReference type="EMBL" id="JACJVO010000024">
    <property type="protein sequence ID" value="MBB6733062.1"/>
    <property type="molecule type" value="Genomic_DNA"/>
</dbReference>
<dbReference type="Pfam" id="PF23019">
    <property type="entry name" value="DUF7033"/>
    <property type="match status" value="1"/>
</dbReference>
<dbReference type="InterPro" id="IPR054297">
    <property type="entry name" value="DUF7033"/>
</dbReference>
<protein>
    <submittedName>
        <fullName evidence="2">Polysaccharide deacetylase family protein</fullName>
    </submittedName>
</protein>
<dbReference type="Gene3D" id="3.20.20.370">
    <property type="entry name" value="Glycoside hydrolase/deacetylase"/>
    <property type="match status" value="1"/>
</dbReference>
<dbReference type="GO" id="GO:0005975">
    <property type="term" value="P:carbohydrate metabolic process"/>
    <property type="evidence" value="ECO:0007669"/>
    <property type="project" value="InterPro"/>
</dbReference>
<name>A0A7X0SN54_9BACL</name>
<dbReference type="SUPFAM" id="SSF88713">
    <property type="entry name" value="Glycoside hydrolase/deacetylase"/>
    <property type="match status" value="1"/>
</dbReference>
<evidence type="ECO:0000313" key="3">
    <source>
        <dbReference type="Proteomes" id="UP000564644"/>
    </source>
</evidence>